<proteinExistence type="predicted"/>
<dbReference type="Proteomes" id="UP000095210">
    <property type="component" value="Chromosome"/>
</dbReference>
<dbReference type="Pfam" id="PF14472">
    <property type="entry name" value="DUF4429"/>
    <property type="match status" value="2"/>
</dbReference>
<reference evidence="4" key="1">
    <citation type="submission" date="2016-03" db="EMBL/GenBank/DDBJ databases">
        <title>Complete genome sequence of the type strain Actinoalloteichus hymeniacidonis DSM 45092.</title>
        <authorList>
            <person name="Schaffert L."/>
            <person name="Albersmeier A."/>
            <person name="Winkler A."/>
            <person name="Kalinowski J."/>
            <person name="Zotchev S."/>
            <person name="Ruckert C."/>
        </authorList>
    </citation>
    <scope>NUCLEOTIDE SEQUENCE [LARGE SCALE GENOMIC DNA]</scope>
    <source>
        <strain evidence="4">HPA177(T) (DSM 45092(T))</strain>
    </source>
</reference>
<dbReference type="EMBL" id="CP014859">
    <property type="protein sequence ID" value="AOS64368.1"/>
    <property type="molecule type" value="Genomic_DNA"/>
</dbReference>
<evidence type="ECO:0000313" key="3">
    <source>
        <dbReference type="EMBL" id="AOS64368.1"/>
    </source>
</evidence>
<gene>
    <name evidence="3" type="ORF">TL08_17840</name>
</gene>
<protein>
    <submittedName>
        <fullName evidence="3">DUF4429 family protein/Short C-terminal domain</fullName>
    </submittedName>
</protein>
<evidence type="ECO:0000259" key="1">
    <source>
        <dbReference type="Pfam" id="PF09851"/>
    </source>
</evidence>
<evidence type="ECO:0000313" key="4">
    <source>
        <dbReference type="Proteomes" id="UP000095210"/>
    </source>
</evidence>
<name>A0AAC9HRZ5_9PSEU</name>
<accession>A0AAC9HRZ5</accession>
<feature type="domain" description="DUF4429" evidence="2">
    <location>
        <begin position="149"/>
        <end position="223"/>
    </location>
</feature>
<dbReference type="AlphaFoldDB" id="A0AAC9HRZ5"/>
<dbReference type="Pfam" id="PF09851">
    <property type="entry name" value="SHOCT"/>
    <property type="match status" value="1"/>
</dbReference>
<dbReference type="KEGG" id="ahm:TL08_17840"/>
<organism evidence="3 4">
    <name type="scientific">Actinoalloteichus hymeniacidonis</name>
    <dbReference type="NCBI Taxonomy" id="340345"/>
    <lineage>
        <taxon>Bacteria</taxon>
        <taxon>Bacillati</taxon>
        <taxon>Actinomycetota</taxon>
        <taxon>Actinomycetes</taxon>
        <taxon>Pseudonocardiales</taxon>
        <taxon>Pseudonocardiaceae</taxon>
        <taxon>Actinoalloteichus</taxon>
    </lineage>
</organism>
<keyword evidence="4" id="KW-1185">Reference proteome</keyword>
<evidence type="ECO:0000259" key="2">
    <source>
        <dbReference type="Pfam" id="PF14472"/>
    </source>
</evidence>
<sequence>MSPRYAASVNFGLELPGRNASWSFEASGIRIRYRTNWRSHALLREFGEIFVPDEALAGASLGSGRKPTLTLRLRTGAEPIRSLAAAGLPLAAEPYRLVLTSDQAELAAYYLSEVENRVAAQPDAEQPASRYLVRLQSPPYTTKGYDGTASFDGQVLTLRWSAFASKSKREVGLATYPVSMLRRVEWHNPTDGSYGFLRVTPSESVTDSRPKPAQDLAAVVLYGPNAGLAVACAIQMALPERSVVELGEAAPLAVSASPQAARDSTEAAEVDVDEILETIRKLGELRDAGLLTEDEFEAKKTELLGRI</sequence>
<dbReference type="InterPro" id="IPR027860">
    <property type="entry name" value="DUF4429"/>
</dbReference>
<dbReference type="InterPro" id="IPR018649">
    <property type="entry name" value="SHOCT"/>
</dbReference>
<feature type="domain" description="DUF4429" evidence="2">
    <location>
        <begin position="22"/>
        <end position="114"/>
    </location>
</feature>
<feature type="domain" description="SHOCT" evidence="1">
    <location>
        <begin position="278"/>
        <end position="304"/>
    </location>
</feature>